<reference evidence="2" key="1">
    <citation type="submission" date="2021-02" db="EMBL/GenBank/DDBJ databases">
        <authorList>
            <person name="Dougan E. K."/>
            <person name="Rhodes N."/>
            <person name="Thang M."/>
            <person name="Chan C."/>
        </authorList>
    </citation>
    <scope>NUCLEOTIDE SEQUENCE</scope>
</reference>
<gene>
    <name evidence="2" type="ORF">PGLA1383_LOCUS25968</name>
</gene>
<comment type="caution">
    <text evidence="2">The sequence shown here is derived from an EMBL/GenBank/DDBJ whole genome shotgun (WGS) entry which is preliminary data.</text>
</comment>
<evidence type="ECO:0000313" key="3">
    <source>
        <dbReference type="Proteomes" id="UP000654075"/>
    </source>
</evidence>
<dbReference type="AlphaFoldDB" id="A0A813F1H5"/>
<organism evidence="2 3">
    <name type="scientific">Polarella glacialis</name>
    <name type="common">Dinoflagellate</name>
    <dbReference type="NCBI Taxonomy" id="89957"/>
    <lineage>
        <taxon>Eukaryota</taxon>
        <taxon>Sar</taxon>
        <taxon>Alveolata</taxon>
        <taxon>Dinophyceae</taxon>
        <taxon>Suessiales</taxon>
        <taxon>Suessiaceae</taxon>
        <taxon>Polarella</taxon>
    </lineage>
</organism>
<feature type="compositionally biased region" description="Basic and acidic residues" evidence="1">
    <location>
        <begin position="37"/>
        <end position="46"/>
    </location>
</feature>
<protein>
    <submittedName>
        <fullName evidence="2">Uncharacterized protein</fullName>
    </submittedName>
</protein>
<evidence type="ECO:0000313" key="2">
    <source>
        <dbReference type="EMBL" id="CAE8608071.1"/>
    </source>
</evidence>
<dbReference type="Proteomes" id="UP000654075">
    <property type="component" value="Unassembled WGS sequence"/>
</dbReference>
<feature type="region of interest" description="Disordered" evidence="1">
    <location>
        <begin position="19"/>
        <end position="46"/>
    </location>
</feature>
<sequence>MRTRTRKDGSQLNLCFWENGYEPEKTEPVPGGQALQDRSKEDSLDDGMAHKVERQKAGRYELEGPNWIQLTTTRLLFQQQPMEGILGLADAAHGQQVVQLESSDVVSRFQARTHVGQGHHLPQFAALLEHCVTGFAKHGRP</sequence>
<dbReference type="EMBL" id="CAJNNV010022385">
    <property type="protein sequence ID" value="CAE8608071.1"/>
    <property type="molecule type" value="Genomic_DNA"/>
</dbReference>
<proteinExistence type="predicted"/>
<keyword evidence="3" id="KW-1185">Reference proteome</keyword>
<evidence type="ECO:0000256" key="1">
    <source>
        <dbReference type="SAM" id="MobiDB-lite"/>
    </source>
</evidence>
<accession>A0A813F1H5</accession>
<name>A0A813F1H5_POLGL</name>